<dbReference type="NCBIfam" id="TIGR00558">
    <property type="entry name" value="pdxH"/>
    <property type="match status" value="1"/>
</dbReference>
<name>A0A1F6D8R8_9BACT</name>
<dbReference type="Gene3D" id="2.30.110.10">
    <property type="entry name" value="Electron Transport, Fmn-binding Protein, Chain A"/>
    <property type="match status" value="1"/>
</dbReference>
<organism evidence="12 13">
    <name type="scientific">Candidatus Kaiserbacteria bacterium RIFCSPHIGHO2_01_FULL_55_17</name>
    <dbReference type="NCBI Taxonomy" id="1798484"/>
    <lineage>
        <taxon>Bacteria</taxon>
        <taxon>Candidatus Kaiseribacteriota</taxon>
    </lineage>
</organism>
<evidence type="ECO:0000256" key="3">
    <source>
        <dbReference type="ARBA" id="ARBA00022630"/>
    </source>
</evidence>
<feature type="binding site" evidence="9">
    <location>
        <position position="108"/>
    </location>
    <ligand>
        <name>FMN</name>
        <dbReference type="ChEBI" id="CHEBI:58210"/>
    </ligand>
</feature>
<feature type="domain" description="Pyridoxine 5'-phosphate oxidase dimerisation C-terminal" evidence="11">
    <location>
        <begin position="175"/>
        <end position="215"/>
    </location>
</feature>
<dbReference type="InterPro" id="IPR019576">
    <property type="entry name" value="Pyridoxamine_oxidase_dimer_C"/>
</dbReference>
<dbReference type="Proteomes" id="UP000177958">
    <property type="component" value="Unassembled WGS sequence"/>
</dbReference>
<feature type="domain" description="Pyridoxamine 5'-phosphate oxidase N-terminal" evidence="10">
    <location>
        <begin position="47"/>
        <end position="162"/>
    </location>
</feature>
<feature type="binding site" evidence="9">
    <location>
        <position position="198"/>
    </location>
    <ligand>
        <name>FMN</name>
        <dbReference type="ChEBI" id="CHEBI:58210"/>
    </ligand>
</feature>
<feature type="binding site" evidence="9">
    <location>
        <begin position="143"/>
        <end position="144"/>
    </location>
    <ligand>
        <name>FMN</name>
        <dbReference type="ChEBI" id="CHEBI:58210"/>
    </ligand>
</feature>
<dbReference type="FunFam" id="2.30.110.10:FF:000020">
    <property type="entry name" value="PNPO isoform 11"/>
    <property type="match status" value="1"/>
</dbReference>
<evidence type="ECO:0000256" key="8">
    <source>
        <dbReference type="NCBIfam" id="TIGR00558"/>
    </source>
</evidence>
<accession>A0A1F6D8R8</accession>
<gene>
    <name evidence="12" type="ORF">A2853_02665</name>
</gene>
<dbReference type="EC" id="1.4.3.5" evidence="8"/>
<dbReference type="Pfam" id="PF10590">
    <property type="entry name" value="PNP_phzG_C"/>
    <property type="match status" value="1"/>
</dbReference>
<dbReference type="InterPro" id="IPR000659">
    <property type="entry name" value="Pyridox_Oxase"/>
</dbReference>
<feature type="binding site" evidence="9">
    <location>
        <begin position="64"/>
        <end position="69"/>
    </location>
    <ligand>
        <name>FMN</name>
        <dbReference type="ChEBI" id="CHEBI:58210"/>
    </ligand>
</feature>
<keyword evidence="6" id="KW-0664">Pyridoxine biosynthesis</keyword>
<dbReference type="AlphaFoldDB" id="A0A1F6D8R8"/>
<comment type="similarity">
    <text evidence="1">Belongs to the pyridoxamine 5'-phosphate oxidase family.</text>
</comment>
<comment type="caution">
    <text evidence="12">The sequence shown here is derived from an EMBL/GenBank/DDBJ whole genome shotgun (WGS) entry which is preliminary data.</text>
</comment>
<evidence type="ECO:0000256" key="2">
    <source>
        <dbReference type="ARBA" id="ARBA00011738"/>
    </source>
</evidence>
<reference evidence="12 13" key="1">
    <citation type="journal article" date="2016" name="Nat. Commun.">
        <title>Thousands of microbial genomes shed light on interconnected biogeochemical processes in an aquifer system.</title>
        <authorList>
            <person name="Anantharaman K."/>
            <person name="Brown C.T."/>
            <person name="Hug L.A."/>
            <person name="Sharon I."/>
            <person name="Castelle C.J."/>
            <person name="Probst A.J."/>
            <person name="Thomas B.C."/>
            <person name="Singh A."/>
            <person name="Wilkins M.J."/>
            <person name="Karaoz U."/>
            <person name="Brodie E.L."/>
            <person name="Williams K.H."/>
            <person name="Hubbard S.S."/>
            <person name="Banfield J.F."/>
        </authorList>
    </citation>
    <scope>NUCLEOTIDE SEQUENCE [LARGE SCALE GENOMIC DNA]</scope>
</reference>
<dbReference type="NCBIfam" id="NF004231">
    <property type="entry name" value="PRK05679.1"/>
    <property type="match status" value="1"/>
</dbReference>
<dbReference type="GO" id="GO:0008615">
    <property type="term" value="P:pyridoxine biosynthetic process"/>
    <property type="evidence" value="ECO:0007669"/>
    <property type="project" value="UniProtKB-UniRule"/>
</dbReference>
<dbReference type="GO" id="GO:0010181">
    <property type="term" value="F:FMN binding"/>
    <property type="evidence" value="ECO:0007669"/>
    <property type="project" value="UniProtKB-UniRule"/>
</dbReference>
<dbReference type="PANTHER" id="PTHR10851:SF0">
    <property type="entry name" value="PYRIDOXINE-5'-PHOSPHATE OXIDASE"/>
    <property type="match status" value="1"/>
</dbReference>
<dbReference type="EMBL" id="MFKX01000029">
    <property type="protein sequence ID" value="OGG57402.1"/>
    <property type="molecule type" value="Genomic_DNA"/>
</dbReference>
<protein>
    <recommendedName>
        <fullName evidence="8">Pyridoxamine 5'-phosphate oxidase</fullName>
        <ecNumber evidence="8">1.4.3.5</ecNumber>
    </recommendedName>
</protein>
<evidence type="ECO:0000313" key="12">
    <source>
        <dbReference type="EMBL" id="OGG57402.1"/>
    </source>
</evidence>
<dbReference type="InterPro" id="IPR012349">
    <property type="entry name" value="Split_barrel_FMN-bd"/>
</dbReference>
<comment type="subunit">
    <text evidence="2">Homodimer.</text>
</comment>
<evidence type="ECO:0000256" key="7">
    <source>
        <dbReference type="ARBA" id="ARBA00060587"/>
    </source>
</evidence>
<dbReference type="PIRSF" id="PIRSF000190">
    <property type="entry name" value="Pyd_amn-ph_oxd"/>
    <property type="match status" value="1"/>
</dbReference>
<dbReference type="InterPro" id="IPR019740">
    <property type="entry name" value="Pyridox_Oxase_CS"/>
</dbReference>
<dbReference type="InterPro" id="IPR011576">
    <property type="entry name" value="Pyridox_Oxase_N"/>
</dbReference>
<sequence length="215" mass="24637">MKIGFAAAVRAYRAGLAPEETTSAIGDPMKQFEQWFTDAEASGTPIPNAMILSTASKESVPSARIVLLKGFDDRGLVFFTNYESRKARELEENPRATLLFHWPESERQIRISGMVSKVSKEESEEYFKSRPHGSRIGAWASKQSSIIGSRKELEKKMDELRKRYEGKDIPLPPHWGGYRLMPTEFEFWQGGVNRLHDRILYEKKNEGWARNRLSP</sequence>
<dbReference type="SUPFAM" id="SSF50475">
    <property type="entry name" value="FMN-binding split barrel"/>
    <property type="match status" value="1"/>
</dbReference>
<feature type="binding site" evidence="9">
    <location>
        <position position="86"/>
    </location>
    <ligand>
        <name>FMN</name>
        <dbReference type="ChEBI" id="CHEBI:58210"/>
    </ligand>
</feature>
<comment type="pathway">
    <text evidence="7">Cofactor metabolism.</text>
</comment>
<evidence type="ECO:0000256" key="9">
    <source>
        <dbReference type="PIRSR" id="PIRSR000190-2"/>
    </source>
</evidence>
<feature type="binding site" evidence="9">
    <location>
        <begin position="79"/>
        <end position="80"/>
    </location>
    <ligand>
        <name>FMN</name>
        <dbReference type="ChEBI" id="CHEBI:58210"/>
    </ligand>
</feature>
<dbReference type="GO" id="GO:0004733">
    <property type="term" value="F:pyridoxamine phosphate oxidase activity"/>
    <property type="evidence" value="ECO:0007669"/>
    <property type="project" value="UniProtKB-UniRule"/>
</dbReference>
<feature type="binding site" evidence="9">
    <location>
        <position position="188"/>
    </location>
    <ligand>
        <name>FMN</name>
        <dbReference type="ChEBI" id="CHEBI:58210"/>
    </ligand>
</feature>
<evidence type="ECO:0000313" key="13">
    <source>
        <dbReference type="Proteomes" id="UP000177958"/>
    </source>
</evidence>
<evidence type="ECO:0000259" key="11">
    <source>
        <dbReference type="Pfam" id="PF10590"/>
    </source>
</evidence>
<evidence type="ECO:0000256" key="6">
    <source>
        <dbReference type="ARBA" id="ARBA00023096"/>
    </source>
</evidence>
<feature type="binding site" evidence="9">
    <location>
        <position position="85"/>
    </location>
    <ligand>
        <name>FMN</name>
        <dbReference type="ChEBI" id="CHEBI:58210"/>
    </ligand>
</feature>
<dbReference type="PANTHER" id="PTHR10851">
    <property type="entry name" value="PYRIDOXINE-5-PHOSPHATE OXIDASE"/>
    <property type="match status" value="1"/>
</dbReference>
<dbReference type="HAMAP" id="MF_01629">
    <property type="entry name" value="PdxH"/>
    <property type="match status" value="1"/>
</dbReference>
<keyword evidence="4 9" id="KW-0288">FMN</keyword>
<keyword evidence="3" id="KW-0285">Flavoprotein</keyword>
<keyword evidence="5" id="KW-0560">Oxidoreductase</keyword>
<dbReference type="Pfam" id="PF01243">
    <property type="entry name" value="PNPOx_N"/>
    <property type="match status" value="1"/>
</dbReference>
<evidence type="ECO:0000256" key="5">
    <source>
        <dbReference type="ARBA" id="ARBA00023002"/>
    </source>
</evidence>
<evidence type="ECO:0000259" key="10">
    <source>
        <dbReference type="Pfam" id="PF01243"/>
    </source>
</evidence>
<proteinExistence type="inferred from homology"/>
<evidence type="ECO:0000256" key="4">
    <source>
        <dbReference type="ARBA" id="ARBA00022643"/>
    </source>
</evidence>
<dbReference type="PROSITE" id="PS01064">
    <property type="entry name" value="PYRIDOX_OXIDASE"/>
    <property type="match status" value="1"/>
</dbReference>
<comment type="cofactor">
    <cofactor evidence="9">
        <name>FMN</name>
        <dbReference type="ChEBI" id="CHEBI:58210"/>
    </cofactor>
    <text evidence="9">Binds 1 FMN per subunit.</text>
</comment>
<evidence type="ECO:0000256" key="1">
    <source>
        <dbReference type="ARBA" id="ARBA00007301"/>
    </source>
</evidence>